<gene>
    <name evidence="1" type="ORF">NCTC8081_03407</name>
</gene>
<dbReference type="EMBL" id="UAWO01000009">
    <property type="protein sequence ID" value="SQC85610.1"/>
    <property type="molecule type" value="Genomic_DNA"/>
</dbReference>
<proteinExistence type="predicted"/>
<evidence type="ECO:0000313" key="1">
    <source>
        <dbReference type="EMBL" id="SQC85610.1"/>
    </source>
</evidence>
<organism evidence="1 2">
    <name type="scientific">Clostridium perfringens</name>
    <dbReference type="NCBI Taxonomy" id="1502"/>
    <lineage>
        <taxon>Bacteria</taxon>
        <taxon>Bacillati</taxon>
        <taxon>Bacillota</taxon>
        <taxon>Clostridia</taxon>
        <taxon>Eubacteriales</taxon>
        <taxon>Clostridiaceae</taxon>
        <taxon>Clostridium</taxon>
    </lineage>
</organism>
<dbReference type="AlphaFoldDB" id="A0A2X3KDP9"/>
<sequence length="119" mass="14001">MSKEKRKKNPNTYSFSLKKTDGKIIRDFIDKQSNFSETIRFLITKYVIENGIEDVSGKLNELLFLALENNIYTSEKTDNTNITNEENKNKFIDNKDIKNTKEQKEDFSMEEIPSCYKIN</sequence>
<protein>
    <submittedName>
        <fullName evidence="1">Uncharacterized protein</fullName>
    </submittedName>
</protein>
<name>A0A2X3KDP9_CLOPF</name>
<dbReference type="Proteomes" id="UP000250234">
    <property type="component" value="Unassembled WGS sequence"/>
</dbReference>
<reference evidence="1 2" key="1">
    <citation type="submission" date="2018-06" db="EMBL/GenBank/DDBJ databases">
        <authorList>
            <consortium name="Pathogen Informatics"/>
            <person name="Doyle S."/>
        </authorList>
    </citation>
    <scope>NUCLEOTIDE SEQUENCE [LARGE SCALE GENOMIC DNA]</scope>
    <source>
        <strain evidence="1 2">NCTC8081</strain>
    </source>
</reference>
<evidence type="ECO:0000313" key="2">
    <source>
        <dbReference type="Proteomes" id="UP000250234"/>
    </source>
</evidence>
<dbReference type="RefSeq" id="WP_111946700.1">
    <property type="nucleotide sequence ID" value="NZ_CATNYA010000114.1"/>
</dbReference>
<accession>A0A2X3KDP9</accession>